<reference evidence="1 2" key="1">
    <citation type="submission" date="2018-04" db="EMBL/GenBank/DDBJ databases">
        <title>Bordetella sp. HZ20 isolated from seawater.</title>
        <authorList>
            <person name="Sun C."/>
        </authorList>
    </citation>
    <scope>NUCLEOTIDE SEQUENCE [LARGE SCALE GENOMIC DNA]</scope>
    <source>
        <strain evidence="1 2">HZ20</strain>
    </source>
</reference>
<dbReference type="KEGG" id="boz:DBV39_00015"/>
<organism evidence="1 2">
    <name type="scientific">Orrella marina</name>
    <dbReference type="NCBI Taxonomy" id="2163011"/>
    <lineage>
        <taxon>Bacteria</taxon>
        <taxon>Pseudomonadati</taxon>
        <taxon>Pseudomonadota</taxon>
        <taxon>Betaproteobacteria</taxon>
        <taxon>Burkholderiales</taxon>
        <taxon>Alcaligenaceae</taxon>
        <taxon>Orrella</taxon>
    </lineage>
</organism>
<sequence length="62" mass="6869">MTSITVQPDGPLCVRLERHIKDGDVWHTLSATVLIDCSNEAAMDLTLGEIQDIARTRLSECE</sequence>
<dbReference type="AlphaFoldDB" id="A0A2R4XEY7"/>
<proteinExistence type="predicted"/>
<name>A0A2R4XEY7_9BURK</name>
<dbReference type="Proteomes" id="UP000244571">
    <property type="component" value="Chromosome"/>
</dbReference>
<dbReference type="RefSeq" id="WP_108619798.1">
    <property type="nucleotide sequence ID" value="NZ_CP028901.1"/>
</dbReference>
<evidence type="ECO:0000313" key="2">
    <source>
        <dbReference type="Proteomes" id="UP000244571"/>
    </source>
</evidence>
<dbReference type="EMBL" id="CP028901">
    <property type="protein sequence ID" value="AWB32357.1"/>
    <property type="molecule type" value="Genomic_DNA"/>
</dbReference>
<evidence type="ECO:0000313" key="1">
    <source>
        <dbReference type="EMBL" id="AWB32357.1"/>
    </source>
</evidence>
<accession>A0A2R4XEY7</accession>
<keyword evidence="2" id="KW-1185">Reference proteome</keyword>
<gene>
    <name evidence="1" type="ORF">DBV39_00015</name>
</gene>
<protein>
    <submittedName>
        <fullName evidence="1">Uncharacterized protein</fullName>
    </submittedName>
</protein>